<accession>A0A412XY22</accession>
<dbReference type="InterPro" id="IPR002347">
    <property type="entry name" value="SDR_fam"/>
</dbReference>
<protein>
    <submittedName>
        <fullName evidence="4">SDR family NAD(P)-dependent oxidoreductase</fullName>
    </submittedName>
</protein>
<dbReference type="GO" id="GO:0016020">
    <property type="term" value="C:membrane"/>
    <property type="evidence" value="ECO:0007669"/>
    <property type="project" value="TreeGrafter"/>
</dbReference>
<dbReference type="Gene3D" id="3.40.50.720">
    <property type="entry name" value="NAD(P)-binding Rossmann-like Domain"/>
    <property type="match status" value="1"/>
</dbReference>
<dbReference type="CDD" id="cd05233">
    <property type="entry name" value="SDR_c"/>
    <property type="match status" value="1"/>
</dbReference>
<dbReference type="GO" id="GO:0016491">
    <property type="term" value="F:oxidoreductase activity"/>
    <property type="evidence" value="ECO:0007669"/>
    <property type="project" value="UniProtKB-KW"/>
</dbReference>
<proteinExistence type="inferred from homology"/>
<reference evidence="4 5" key="1">
    <citation type="submission" date="2018-08" db="EMBL/GenBank/DDBJ databases">
        <title>A genome reference for cultivated species of the human gut microbiota.</title>
        <authorList>
            <person name="Zou Y."/>
            <person name="Xue W."/>
            <person name="Luo G."/>
        </authorList>
    </citation>
    <scope>NUCLEOTIDE SEQUENCE [LARGE SCALE GENOMIC DNA]</scope>
    <source>
        <strain evidence="4 5">AF14-32</strain>
    </source>
</reference>
<comment type="caution">
    <text evidence="4">The sequence shown here is derived from an EMBL/GenBank/DDBJ whole genome shotgun (WGS) entry which is preliminary data.</text>
</comment>
<dbReference type="PRINTS" id="PR00081">
    <property type="entry name" value="GDHRDH"/>
</dbReference>
<dbReference type="EMBL" id="QRZF01000017">
    <property type="protein sequence ID" value="RGV49738.1"/>
    <property type="molecule type" value="Genomic_DNA"/>
</dbReference>
<dbReference type="Proteomes" id="UP000283850">
    <property type="component" value="Unassembled WGS sequence"/>
</dbReference>
<evidence type="ECO:0000313" key="4">
    <source>
        <dbReference type="EMBL" id="RGV49738.1"/>
    </source>
</evidence>
<comment type="similarity">
    <text evidence="1 3">Belongs to the short-chain dehydrogenases/reductases (SDR) family.</text>
</comment>
<dbReference type="AlphaFoldDB" id="A0A412XY22"/>
<dbReference type="SUPFAM" id="SSF51735">
    <property type="entry name" value="NAD(P)-binding Rossmann-fold domains"/>
    <property type="match status" value="1"/>
</dbReference>
<dbReference type="PRINTS" id="PR00080">
    <property type="entry name" value="SDRFAMILY"/>
</dbReference>
<evidence type="ECO:0000256" key="2">
    <source>
        <dbReference type="ARBA" id="ARBA00023002"/>
    </source>
</evidence>
<organism evidence="4 5">
    <name type="scientific">Bacteroides intestinalis</name>
    <dbReference type="NCBI Taxonomy" id="329854"/>
    <lineage>
        <taxon>Bacteria</taxon>
        <taxon>Pseudomonadati</taxon>
        <taxon>Bacteroidota</taxon>
        <taxon>Bacteroidia</taxon>
        <taxon>Bacteroidales</taxon>
        <taxon>Bacteroidaceae</taxon>
        <taxon>Bacteroides</taxon>
    </lineage>
</organism>
<sequence>MELKDKRILVTGGGSGMGRELILTLLEKGCYVIAVDINEDGLKETYRLTGSHKRFTYAVTDIADTRAVNCLANNILSCSDIDGVINNAGIIQPFLHTEFIAHDVAKRIFNVNFWGTLNMIQSFLPHLKKRPNAMLVNVSSMGGFLPIPGQSIYGASKAAVKMLSESLNIELRSTNVKVITVFPGAMNTDIKKNSEIADDATLENAKNALQPNVAARIIITAVEKENATIYIGEDSKMMRQLYEIDPERAINVISSTINHKI</sequence>
<dbReference type="PANTHER" id="PTHR44196:SF1">
    <property type="entry name" value="DEHYDROGENASE_REDUCTASE SDR FAMILY MEMBER 7B"/>
    <property type="match status" value="1"/>
</dbReference>
<dbReference type="Pfam" id="PF00106">
    <property type="entry name" value="adh_short"/>
    <property type="match status" value="1"/>
</dbReference>
<gene>
    <name evidence="4" type="ORF">DWW10_19380</name>
</gene>
<evidence type="ECO:0000313" key="5">
    <source>
        <dbReference type="Proteomes" id="UP000283850"/>
    </source>
</evidence>
<dbReference type="InterPro" id="IPR036291">
    <property type="entry name" value="NAD(P)-bd_dom_sf"/>
</dbReference>
<evidence type="ECO:0000256" key="1">
    <source>
        <dbReference type="ARBA" id="ARBA00006484"/>
    </source>
</evidence>
<evidence type="ECO:0000256" key="3">
    <source>
        <dbReference type="RuleBase" id="RU000363"/>
    </source>
</evidence>
<dbReference type="PANTHER" id="PTHR44196">
    <property type="entry name" value="DEHYDROGENASE/REDUCTASE SDR FAMILY MEMBER 7B"/>
    <property type="match status" value="1"/>
</dbReference>
<keyword evidence="2" id="KW-0560">Oxidoreductase</keyword>
<dbReference type="RefSeq" id="WP_118422116.1">
    <property type="nucleotide sequence ID" value="NZ_QRZF01000017.1"/>
</dbReference>
<name>A0A412XY22_9BACE</name>